<gene>
    <name evidence="1" type="ORF">M1843_04880</name>
</gene>
<comment type="caution">
    <text evidence="1">The sequence shown here is derived from an EMBL/GenBank/DDBJ whole genome shotgun (WGS) entry which is preliminary data.</text>
</comment>
<reference evidence="1 2" key="1">
    <citation type="submission" date="2022-02" db="EMBL/GenBank/DDBJ databases">
        <title>The car tank lid bacteriome: a reservoir of bacteria with potential in bioremediation of fuel.</title>
        <authorList>
            <person name="Vidal-Verdu A."/>
            <person name="Gomez-Martinez D."/>
            <person name="Latorre-Perez A."/>
            <person name="Pereto J."/>
            <person name="Porcar M."/>
        </authorList>
    </citation>
    <scope>NUCLEOTIDE SEQUENCE [LARGE SCALE GENOMIC DNA]</scope>
    <source>
        <strain evidence="1 2">4D.3</strain>
    </source>
</reference>
<keyword evidence="2" id="KW-1185">Reference proteome</keyword>
<sequence length="59" mass="6133">MTSTTGTAPLRFVATHAAGRIVVELEDGSAQLYDVRELLAALYDVAELDPADGADGAAR</sequence>
<dbReference type="Proteomes" id="UP001651050">
    <property type="component" value="Unassembled WGS sequence"/>
</dbReference>
<organism evidence="1 2">
    <name type="scientific">Isoptericola peretonis</name>
    <dbReference type="NCBI Taxonomy" id="2918523"/>
    <lineage>
        <taxon>Bacteria</taxon>
        <taxon>Bacillati</taxon>
        <taxon>Actinomycetota</taxon>
        <taxon>Actinomycetes</taxon>
        <taxon>Micrococcales</taxon>
        <taxon>Promicromonosporaceae</taxon>
        <taxon>Isoptericola</taxon>
    </lineage>
</organism>
<name>A0ABT0J0T3_9MICO</name>
<evidence type="ECO:0000313" key="1">
    <source>
        <dbReference type="EMBL" id="MCK9793079.1"/>
    </source>
</evidence>
<protein>
    <submittedName>
        <fullName evidence="1">Uncharacterized protein</fullName>
    </submittedName>
</protein>
<accession>A0ABT0J0T3</accession>
<proteinExistence type="predicted"/>
<dbReference type="RefSeq" id="WP_416342946.1">
    <property type="nucleotide sequence ID" value="NZ_JALQCY010000002.1"/>
</dbReference>
<dbReference type="EMBL" id="JALQCY010000002">
    <property type="protein sequence ID" value="MCK9793079.1"/>
    <property type="molecule type" value="Genomic_DNA"/>
</dbReference>
<evidence type="ECO:0000313" key="2">
    <source>
        <dbReference type="Proteomes" id="UP001651050"/>
    </source>
</evidence>